<accession>A0A4Y2VKR2</accession>
<name>A0A4Y2VKR2_ARAVE</name>
<keyword evidence="5" id="KW-1185">Reference proteome</keyword>
<dbReference type="EMBL" id="BGPR01048066">
    <property type="protein sequence ID" value="GBO25082.1"/>
    <property type="molecule type" value="Genomic_DNA"/>
</dbReference>
<dbReference type="EMBL" id="BGPR01048006">
    <property type="protein sequence ID" value="GBO25021.1"/>
    <property type="molecule type" value="Genomic_DNA"/>
</dbReference>
<protein>
    <submittedName>
        <fullName evidence="1">Uncharacterized protein</fullName>
    </submittedName>
</protein>
<comment type="caution">
    <text evidence="1">The sequence shown here is derived from an EMBL/GenBank/DDBJ whole genome shotgun (WGS) entry which is preliminary data.</text>
</comment>
<dbReference type="EMBL" id="BGPR01047990">
    <property type="protein sequence ID" value="GBO24998.1"/>
    <property type="molecule type" value="Genomic_DNA"/>
</dbReference>
<dbReference type="AlphaFoldDB" id="A0A4Y2VKR2"/>
<gene>
    <name evidence="1" type="ORF">AVEN_174432_1</name>
    <name evidence="2" type="ORF">AVEN_179777_1</name>
    <name evidence="4" type="ORF">AVEN_192242_1</name>
    <name evidence="3" type="ORF">AVEN_80370_1</name>
</gene>
<evidence type="ECO:0000313" key="2">
    <source>
        <dbReference type="EMBL" id="GBO25021.1"/>
    </source>
</evidence>
<evidence type="ECO:0000313" key="5">
    <source>
        <dbReference type="Proteomes" id="UP000499080"/>
    </source>
</evidence>
<evidence type="ECO:0000313" key="3">
    <source>
        <dbReference type="EMBL" id="GBO25064.1"/>
    </source>
</evidence>
<organism evidence="1 5">
    <name type="scientific">Araneus ventricosus</name>
    <name type="common">Orbweaver spider</name>
    <name type="synonym">Epeira ventricosa</name>
    <dbReference type="NCBI Taxonomy" id="182803"/>
    <lineage>
        <taxon>Eukaryota</taxon>
        <taxon>Metazoa</taxon>
        <taxon>Ecdysozoa</taxon>
        <taxon>Arthropoda</taxon>
        <taxon>Chelicerata</taxon>
        <taxon>Arachnida</taxon>
        <taxon>Araneae</taxon>
        <taxon>Araneomorphae</taxon>
        <taxon>Entelegynae</taxon>
        <taxon>Araneoidea</taxon>
        <taxon>Araneidae</taxon>
        <taxon>Araneus</taxon>
    </lineage>
</organism>
<dbReference type="EMBL" id="BGPR01048047">
    <property type="protein sequence ID" value="GBO25064.1"/>
    <property type="molecule type" value="Genomic_DNA"/>
</dbReference>
<evidence type="ECO:0000313" key="4">
    <source>
        <dbReference type="EMBL" id="GBO25082.1"/>
    </source>
</evidence>
<sequence>MNILLLIITEEMREVAEELGLLVNLLMQFAGVRKLVLKTNEVYAFDRFQKIIKDREIKSEKDFYLRATIQDLRELVEEMELQVDLKLPRNALQELILKEDKVYAFGKIPWIIDDRQKMKRGKRELEESMEKPKFEREIGPKQLNLVIKTESDVGKNRSSITRTVK</sequence>
<reference evidence="1 5" key="1">
    <citation type="journal article" date="2019" name="Sci. Rep.">
        <title>Orb-weaving spider Araneus ventricosus genome elucidates the spidroin gene catalogue.</title>
        <authorList>
            <person name="Kono N."/>
            <person name="Nakamura H."/>
            <person name="Ohtoshi R."/>
            <person name="Moran D.A.P."/>
            <person name="Shinohara A."/>
            <person name="Yoshida Y."/>
            <person name="Fujiwara M."/>
            <person name="Mori M."/>
            <person name="Tomita M."/>
            <person name="Arakawa K."/>
        </authorList>
    </citation>
    <scope>NUCLEOTIDE SEQUENCE [LARGE SCALE GENOMIC DNA]</scope>
</reference>
<dbReference type="Proteomes" id="UP000499080">
    <property type="component" value="Unassembled WGS sequence"/>
</dbReference>
<evidence type="ECO:0000313" key="1">
    <source>
        <dbReference type="EMBL" id="GBO24998.1"/>
    </source>
</evidence>
<proteinExistence type="predicted"/>